<evidence type="ECO:0000313" key="8">
    <source>
        <dbReference type="Proteomes" id="UP000740754"/>
    </source>
</evidence>
<evidence type="ECO:0000259" key="6">
    <source>
        <dbReference type="Pfam" id="PF00171"/>
    </source>
</evidence>
<dbReference type="InterPro" id="IPR015590">
    <property type="entry name" value="Aldehyde_DH_dom"/>
</dbReference>
<evidence type="ECO:0000313" key="7">
    <source>
        <dbReference type="EMBL" id="NKN32474.1"/>
    </source>
</evidence>
<comment type="caution">
    <text evidence="7">The sequence shown here is derived from an EMBL/GenBank/DDBJ whole genome shotgun (WGS) entry which is preliminary data.</text>
</comment>
<dbReference type="InterPro" id="IPR016162">
    <property type="entry name" value="Ald_DH_N"/>
</dbReference>
<gene>
    <name evidence="7" type="ORF">HF203_04485</name>
</gene>
<dbReference type="PANTHER" id="PTHR42986">
    <property type="entry name" value="BENZALDEHYDE DEHYDROGENASE YFMT"/>
    <property type="match status" value="1"/>
</dbReference>
<reference evidence="7 8" key="1">
    <citation type="submission" date="2020-04" db="EMBL/GenBank/DDBJ databases">
        <title>Draft Whole-Genome sequence of Marichromatium bheemlicum DSM 18632, type strain.</title>
        <authorList>
            <person name="Kyndt J.A."/>
            <person name="Meyer T.E."/>
        </authorList>
    </citation>
    <scope>NUCLEOTIDE SEQUENCE [LARGE SCALE GENOMIC DNA]</scope>
    <source>
        <strain evidence="7 8">DSM 18632</strain>
    </source>
</reference>
<keyword evidence="3" id="KW-0520">NAD</keyword>
<evidence type="ECO:0000256" key="4">
    <source>
        <dbReference type="PROSITE-ProRule" id="PRU10007"/>
    </source>
</evidence>
<dbReference type="Proteomes" id="UP000740754">
    <property type="component" value="Unassembled WGS sequence"/>
</dbReference>
<dbReference type="CDD" id="cd07105">
    <property type="entry name" value="ALDH_SaliADH"/>
    <property type="match status" value="1"/>
</dbReference>
<dbReference type="PANTHER" id="PTHR42986:SF1">
    <property type="entry name" value="BENZALDEHYDE DEHYDROGENASE YFMT"/>
    <property type="match status" value="1"/>
</dbReference>
<feature type="active site" evidence="4">
    <location>
        <position position="252"/>
    </location>
</feature>
<protein>
    <submittedName>
        <fullName evidence="7">Aldehyde dehydrogenase</fullName>
    </submittedName>
</protein>
<proteinExistence type="inferred from homology"/>
<evidence type="ECO:0000256" key="3">
    <source>
        <dbReference type="ARBA" id="ARBA00023027"/>
    </source>
</evidence>
<dbReference type="InterPro" id="IPR029510">
    <property type="entry name" value="Ald_DH_CS_GLU"/>
</dbReference>
<dbReference type="PROSITE" id="PS00687">
    <property type="entry name" value="ALDEHYDE_DEHYDR_GLU"/>
    <property type="match status" value="1"/>
</dbReference>
<dbReference type="RefSeq" id="WP_168667017.1">
    <property type="nucleotide sequence ID" value="NZ_JAAXKX010000004.1"/>
</dbReference>
<organism evidence="7 8">
    <name type="scientific">Marichromatium bheemlicum</name>
    <dbReference type="NCBI Taxonomy" id="365339"/>
    <lineage>
        <taxon>Bacteria</taxon>
        <taxon>Pseudomonadati</taxon>
        <taxon>Pseudomonadota</taxon>
        <taxon>Gammaproteobacteria</taxon>
        <taxon>Chromatiales</taxon>
        <taxon>Chromatiaceae</taxon>
        <taxon>Marichromatium</taxon>
    </lineage>
</organism>
<dbReference type="EMBL" id="JAAXKX010000004">
    <property type="protein sequence ID" value="NKN32474.1"/>
    <property type="molecule type" value="Genomic_DNA"/>
</dbReference>
<dbReference type="InterPro" id="IPR016161">
    <property type="entry name" value="Ald_DH/histidinol_DH"/>
</dbReference>
<dbReference type="Gene3D" id="3.40.605.10">
    <property type="entry name" value="Aldehyde Dehydrogenase, Chain A, domain 1"/>
    <property type="match status" value="1"/>
</dbReference>
<name>A0ABX1I5Z0_9GAMM</name>
<sequence length="484" mass="51017">MYQTQLLIGAEWRPGSTARCFEWRGPLATTAVTTRAAAADHSDAKAAIEAAAVALPDWAGSPPARRRALLQEAATRLARRRTDFIARICDETGASTTWAELNIEQACAILHEAAALTTAIQGSLIPSNLPGNIACAVRRPAGVVLGIAPWNAPLILGARAIATPLACGNTLVFKGAERCPATHALLVETLCAAGLPAGVLNLISHAPEDAAALTETMIAHPAVRRVNFTGSTRVGRAIAHSCAEHLKPAILELGGKAVLIVLDDADLEAAARAARFGAFVNSGQVCMSTERLIVDTAVADAFTERLAAQVRALTAGDPRHGNAPLGAVIEPATLERANALIEDALAQGARLVVGEPDQTLLMRPVLLDGLTPEMRLYHEESFAPIAAIMRVPDTETAIARANDNTYGLAAAVFGRDLARTWQVAERIESGICHINGPTVHDEPQMPFGGLKASGYGRFGGQAGIDAFTELRWISLQTTPRQLPC</sequence>
<dbReference type="Gene3D" id="3.40.309.10">
    <property type="entry name" value="Aldehyde Dehydrogenase, Chain A, domain 2"/>
    <property type="match status" value="1"/>
</dbReference>
<keyword evidence="2 5" id="KW-0560">Oxidoreductase</keyword>
<keyword evidence="8" id="KW-1185">Reference proteome</keyword>
<evidence type="ECO:0000256" key="1">
    <source>
        <dbReference type="ARBA" id="ARBA00009986"/>
    </source>
</evidence>
<dbReference type="SUPFAM" id="SSF53720">
    <property type="entry name" value="ALDH-like"/>
    <property type="match status" value="1"/>
</dbReference>
<comment type="similarity">
    <text evidence="1 5">Belongs to the aldehyde dehydrogenase family.</text>
</comment>
<accession>A0ABX1I5Z0</accession>
<evidence type="ECO:0000256" key="2">
    <source>
        <dbReference type="ARBA" id="ARBA00023002"/>
    </source>
</evidence>
<feature type="domain" description="Aldehyde dehydrogenase" evidence="6">
    <location>
        <begin position="12"/>
        <end position="473"/>
    </location>
</feature>
<evidence type="ECO:0000256" key="5">
    <source>
        <dbReference type="RuleBase" id="RU003345"/>
    </source>
</evidence>
<dbReference type="Pfam" id="PF00171">
    <property type="entry name" value="Aldedh"/>
    <property type="match status" value="1"/>
</dbReference>
<dbReference type="InterPro" id="IPR016163">
    <property type="entry name" value="Ald_DH_C"/>
</dbReference>